<evidence type="ECO:0000313" key="2">
    <source>
        <dbReference type="Proteomes" id="UP001348817"/>
    </source>
</evidence>
<evidence type="ECO:0000313" key="1">
    <source>
        <dbReference type="EMBL" id="BDD12898.1"/>
    </source>
</evidence>
<dbReference type="Proteomes" id="UP001348817">
    <property type="component" value="Plasmid pFA8"/>
</dbReference>
<dbReference type="RefSeq" id="WP_338396133.1">
    <property type="nucleotide sequence ID" value="NZ_AP025322.1"/>
</dbReference>
<keyword evidence="2" id="KW-1185">Reference proteome</keyword>
<protein>
    <submittedName>
        <fullName evidence="1">Uncharacterized protein</fullName>
    </submittedName>
</protein>
<dbReference type="EMBL" id="AP025322">
    <property type="protein sequence ID" value="BDD12898.1"/>
    <property type="molecule type" value="Genomic_DNA"/>
</dbReference>
<keyword evidence="1" id="KW-0614">Plasmid</keyword>
<sequence>MPSVENNSAGGDAFLIVRDNMEDLEDFNSADAIVEEVKDNMGTVGNYKIRTGLTVEVPATKWIVAAGRYALGQGLYSMTIQPQEMGDQARKMWG</sequence>
<name>A0AAU9CS04_9BACT</name>
<accession>A0AAU9CS04</accession>
<reference evidence="1 2" key="1">
    <citation type="submission" date="2021-12" db="EMBL/GenBank/DDBJ databases">
        <title>Genome sequencing of bacteria with rrn-lacking chromosome and rrn-plasmid.</title>
        <authorList>
            <person name="Anda M."/>
            <person name="Iwasaki W."/>
        </authorList>
    </citation>
    <scope>NUCLEOTIDE SEQUENCE [LARGE SCALE GENOMIC DNA]</scope>
    <source>
        <strain evidence="1 2">DSM 100852</strain>
        <plasmid evidence="1 2">pFA8</plasmid>
    </source>
</reference>
<proteinExistence type="predicted"/>
<gene>
    <name evidence="1" type="ORF">FUAX_53300</name>
</gene>
<dbReference type="KEGG" id="fax:FUAX_53300"/>
<dbReference type="AlphaFoldDB" id="A0AAU9CS04"/>
<geneLocation type="plasmid" evidence="1 2">
    <name>pFA8</name>
</geneLocation>
<organism evidence="1 2">
    <name type="scientific">Fulvitalea axinellae</name>
    <dbReference type="NCBI Taxonomy" id="1182444"/>
    <lineage>
        <taxon>Bacteria</taxon>
        <taxon>Pseudomonadati</taxon>
        <taxon>Bacteroidota</taxon>
        <taxon>Cytophagia</taxon>
        <taxon>Cytophagales</taxon>
        <taxon>Persicobacteraceae</taxon>
        <taxon>Fulvitalea</taxon>
    </lineage>
</organism>